<evidence type="ECO:0000259" key="3">
    <source>
        <dbReference type="Pfam" id="PF16344"/>
    </source>
</evidence>
<dbReference type="EMBL" id="JAFKCT010000003">
    <property type="protein sequence ID" value="MBN7811112.1"/>
    <property type="molecule type" value="Genomic_DNA"/>
</dbReference>
<dbReference type="Pfam" id="PF04773">
    <property type="entry name" value="FecR"/>
    <property type="match status" value="1"/>
</dbReference>
<reference evidence="4 5" key="1">
    <citation type="submission" date="2021-03" db="EMBL/GenBank/DDBJ databases">
        <title>novel species isolated from a fishpond in China.</title>
        <authorList>
            <person name="Lu H."/>
            <person name="Cai Z."/>
        </authorList>
    </citation>
    <scope>NUCLEOTIDE SEQUENCE [LARGE SCALE GENOMIC DNA]</scope>
    <source>
        <strain evidence="4 5">H41</strain>
    </source>
</reference>
<gene>
    <name evidence="4" type="ORF">J0A68_09100</name>
</gene>
<dbReference type="PIRSF" id="PIRSF018266">
    <property type="entry name" value="FecR"/>
    <property type="match status" value="1"/>
</dbReference>
<dbReference type="Gene3D" id="2.60.120.1440">
    <property type="match status" value="1"/>
</dbReference>
<keyword evidence="5" id="KW-1185">Reference proteome</keyword>
<organism evidence="4 5">
    <name type="scientific">Algoriphagus oliviformis</name>
    <dbReference type="NCBI Taxonomy" id="2811231"/>
    <lineage>
        <taxon>Bacteria</taxon>
        <taxon>Pseudomonadati</taxon>
        <taxon>Bacteroidota</taxon>
        <taxon>Cytophagia</taxon>
        <taxon>Cytophagales</taxon>
        <taxon>Cyclobacteriaceae</taxon>
        <taxon>Algoriphagus</taxon>
    </lineage>
</organism>
<name>A0ABS3C2E8_9BACT</name>
<feature type="domain" description="Protein FecR C-terminal" evidence="3">
    <location>
        <begin position="292"/>
        <end position="359"/>
    </location>
</feature>
<feature type="domain" description="FecR protein" evidence="2">
    <location>
        <begin position="159"/>
        <end position="246"/>
    </location>
</feature>
<evidence type="ECO:0000256" key="1">
    <source>
        <dbReference type="SAM" id="Phobius"/>
    </source>
</evidence>
<dbReference type="Gene3D" id="3.55.50.30">
    <property type="match status" value="1"/>
</dbReference>
<accession>A0ABS3C2E8</accession>
<proteinExistence type="predicted"/>
<evidence type="ECO:0000313" key="5">
    <source>
        <dbReference type="Proteomes" id="UP000664317"/>
    </source>
</evidence>
<evidence type="ECO:0000313" key="4">
    <source>
        <dbReference type="EMBL" id="MBN7811112.1"/>
    </source>
</evidence>
<dbReference type="RefSeq" id="WP_206577896.1">
    <property type="nucleotide sequence ID" value="NZ_JAFKCT010000003.1"/>
</dbReference>
<keyword evidence="1" id="KW-0812">Transmembrane</keyword>
<dbReference type="Pfam" id="PF16344">
    <property type="entry name" value="FecR_C"/>
    <property type="match status" value="1"/>
</dbReference>
<comment type="caution">
    <text evidence="4">The sequence shown here is derived from an EMBL/GenBank/DDBJ whole genome shotgun (WGS) entry which is preliminary data.</text>
</comment>
<keyword evidence="1" id="KW-0472">Membrane</keyword>
<dbReference type="Proteomes" id="UP000664317">
    <property type="component" value="Unassembled WGS sequence"/>
</dbReference>
<keyword evidence="1" id="KW-1133">Transmembrane helix</keyword>
<dbReference type="PANTHER" id="PTHR30273:SF2">
    <property type="entry name" value="PROTEIN FECR"/>
    <property type="match status" value="1"/>
</dbReference>
<evidence type="ECO:0000259" key="2">
    <source>
        <dbReference type="Pfam" id="PF04773"/>
    </source>
</evidence>
<dbReference type="InterPro" id="IPR006860">
    <property type="entry name" value="FecR"/>
</dbReference>
<dbReference type="InterPro" id="IPR032508">
    <property type="entry name" value="FecR_C"/>
</dbReference>
<protein>
    <submittedName>
        <fullName evidence="4">FecR domain-containing protein</fullName>
    </submittedName>
</protein>
<dbReference type="PANTHER" id="PTHR30273">
    <property type="entry name" value="PERIPLASMIC SIGNAL SENSOR AND SIGMA FACTOR ACTIVATOR FECR-RELATED"/>
    <property type="match status" value="1"/>
</dbReference>
<dbReference type="InterPro" id="IPR012373">
    <property type="entry name" value="Ferrdict_sens_TM"/>
</dbReference>
<sequence length="363" mass="40509">MSKAEYSVEDFILDPEFRGWILDNSKEGKAYWENFLKEHPEKIADIMLARKFLIHLSKKKSGLASTAKEEIWTAIAGKIESESQSEREPKIISLDSWAAIQQHNQEAAKKKRTAWRRKAAAVLALVGTLGYFLAKTLTATQEQAAPVLAETEVLQAPLGVKSTITLEDGSVVFLNSGSKISYTKGFTDSLRLLTLEGEAYFEVAHDPSRPFIVKTGSVSTRALGTEFNVFSFPGEDVSISLVKGEVLVSREDADLAQRLAPGEGILTSLESGKWEKTEFDAERALAWMNKTLIFDQTHFGAASKKLEAWFGVEVLFENKVPQSLHVSGRFVDESLENILEGLSYSSRFKYRIEGKKVYIQFNP</sequence>
<feature type="transmembrane region" description="Helical" evidence="1">
    <location>
        <begin position="119"/>
        <end position="137"/>
    </location>
</feature>